<dbReference type="RefSeq" id="WP_148370024.1">
    <property type="nucleotide sequence ID" value="NZ_VSKM01000008.1"/>
</dbReference>
<accession>A0A8H2LDW0</accession>
<keyword evidence="2" id="KW-1185">Reference proteome</keyword>
<dbReference type="Proteomes" id="UP000323324">
    <property type="component" value="Unassembled WGS sequence"/>
</dbReference>
<reference evidence="1 2" key="1">
    <citation type="submission" date="2019-08" db="EMBL/GenBank/DDBJ databases">
        <title>Genomes of Antarctic Bizionia species.</title>
        <authorList>
            <person name="Bowman J.P."/>
        </authorList>
    </citation>
    <scope>NUCLEOTIDE SEQUENCE [LARGE SCALE GENOMIC DNA]</scope>
    <source>
        <strain evidence="1 2">HFD</strain>
    </source>
</reference>
<evidence type="ECO:0000313" key="2">
    <source>
        <dbReference type="Proteomes" id="UP000323324"/>
    </source>
</evidence>
<organism evidence="1 2">
    <name type="scientific">Bizionia saleffrena</name>
    <dbReference type="NCBI Taxonomy" id="291189"/>
    <lineage>
        <taxon>Bacteria</taxon>
        <taxon>Pseudomonadati</taxon>
        <taxon>Bacteroidota</taxon>
        <taxon>Flavobacteriia</taxon>
        <taxon>Flavobacteriales</taxon>
        <taxon>Flavobacteriaceae</taxon>
        <taxon>Bizionia</taxon>
    </lineage>
</organism>
<gene>
    <name evidence="1" type="ORF">ES676_09165</name>
</gene>
<name>A0A8H2LDW0_9FLAO</name>
<evidence type="ECO:0000313" key="1">
    <source>
        <dbReference type="EMBL" id="TYB73903.1"/>
    </source>
</evidence>
<sequence>MTKKNSLFMPCTAANVVCDKAQYNEATLWEKVQMYIHLVMCKLCRKYTKNNLKLTKLIDANRNEKFQRLDHHSKAQLKITFDKELAKHHNE</sequence>
<dbReference type="EMBL" id="VSKM01000008">
    <property type="protein sequence ID" value="TYB73903.1"/>
    <property type="molecule type" value="Genomic_DNA"/>
</dbReference>
<dbReference type="AlphaFoldDB" id="A0A8H2LDW0"/>
<protein>
    <submittedName>
        <fullName evidence="1">Glycine dehydrogenase</fullName>
    </submittedName>
</protein>
<comment type="caution">
    <text evidence="1">The sequence shown here is derived from an EMBL/GenBank/DDBJ whole genome shotgun (WGS) entry which is preliminary data.</text>
</comment>
<proteinExistence type="predicted"/>